<name>A0AAV7WW21_PLEWA</name>
<evidence type="ECO:0000313" key="2">
    <source>
        <dbReference type="EMBL" id="KAJ1217031.1"/>
    </source>
</evidence>
<dbReference type="Proteomes" id="UP001066276">
    <property type="component" value="Chromosome 1_1"/>
</dbReference>
<sequence>MAGQRRGVQGILLPAPRWWLPSPSTLTPSKPRKARLTQEAERSGTGVKRQGGRLGPKPQKKGNTERLTGRTTHSREYATPKRLVAIRTGATPARKRAAIENSGEDRTPQLGACADLPPRNSHVLNELEEEIIQIKSDITKLINITEWNGTVEDVSIGLEVCSKEISEKTNQKRS</sequence>
<evidence type="ECO:0000256" key="1">
    <source>
        <dbReference type="SAM" id="MobiDB-lite"/>
    </source>
</evidence>
<evidence type="ECO:0000313" key="3">
    <source>
        <dbReference type="Proteomes" id="UP001066276"/>
    </source>
</evidence>
<reference evidence="2" key="1">
    <citation type="journal article" date="2022" name="bioRxiv">
        <title>Sequencing and chromosome-scale assembly of the giantPleurodeles waltlgenome.</title>
        <authorList>
            <person name="Brown T."/>
            <person name="Elewa A."/>
            <person name="Iarovenko S."/>
            <person name="Subramanian E."/>
            <person name="Araus A.J."/>
            <person name="Petzold A."/>
            <person name="Susuki M."/>
            <person name="Suzuki K.-i.T."/>
            <person name="Hayashi T."/>
            <person name="Toyoda A."/>
            <person name="Oliveira C."/>
            <person name="Osipova E."/>
            <person name="Leigh N.D."/>
            <person name="Simon A."/>
            <person name="Yun M.H."/>
        </authorList>
    </citation>
    <scope>NUCLEOTIDE SEQUENCE</scope>
    <source>
        <strain evidence="2">20211129_DDA</strain>
        <tissue evidence="2">Liver</tissue>
    </source>
</reference>
<dbReference type="AlphaFoldDB" id="A0AAV7WW21"/>
<feature type="compositionally biased region" description="Basic and acidic residues" evidence="1">
    <location>
        <begin position="62"/>
        <end position="79"/>
    </location>
</feature>
<dbReference type="EMBL" id="JANPWB010000001">
    <property type="protein sequence ID" value="KAJ1217031.1"/>
    <property type="molecule type" value="Genomic_DNA"/>
</dbReference>
<keyword evidence="3" id="KW-1185">Reference proteome</keyword>
<feature type="compositionally biased region" description="Low complexity" evidence="1">
    <location>
        <begin position="18"/>
        <end position="29"/>
    </location>
</feature>
<accession>A0AAV7WW21</accession>
<proteinExistence type="predicted"/>
<gene>
    <name evidence="2" type="ORF">NDU88_004628</name>
</gene>
<protein>
    <submittedName>
        <fullName evidence="2">Uncharacterized protein</fullName>
    </submittedName>
</protein>
<organism evidence="2 3">
    <name type="scientific">Pleurodeles waltl</name>
    <name type="common">Iberian ribbed newt</name>
    <dbReference type="NCBI Taxonomy" id="8319"/>
    <lineage>
        <taxon>Eukaryota</taxon>
        <taxon>Metazoa</taxon>
        <taxon>Chordata</taxon>
        <taxon>Craniata</taxon>
        <taxon>Vertebrata</taxon>
        <taxon>Euteleostomi</taxon>
        <taxon>Amphibia</taxon>
        <taxon>Batrachia</taxon>
        <taxon>Caudata</taxon>
        <taxon>Salamandroidea</taxon>
        <taxon>Salamandridae</taxon>
        <taxon>Pleurodelinae</taxon>
        <taxon>Pleurodeles</taxon>
    </lineage>
</organism>
<comment type="caution">
    <text evidence="2">The sequence shown here is derived from an EMBL/GenBank/DDBJ whole genome shotgun (WGS) entry which is preliminary data.</text>
</comment>
<feature type="region of interest" description="Disordered" evidence="1">
    <location>
        <begin position="1"/>
        <end position="111"/>
    </location>
</feature>